<dbReference type="Proteomes" id="UP000247233">
    <property type="component" value="Unassembled WGS sequence"/>
</dbReference>
<keyword evidence="2" id="KW-0378">Hydrolase</keyword>
<reference evidence="2 3" key="1">
    <citation type="submission" date="2016-12" db="EMBL/GenBank/DDBJ databases">
        <title>The genomes of Aspergillus section Nigri reveals drivers in fungal speciation.</title>
        <authorList>
            <consortium name="DOE Joint Genome Institute"/>
            <person name="Vesth T.C."/>
            <person name="Nybo J."/>
            <person name="Theobald S."/>
            <person name="Brandl J."/>
            <person name="Frisvad J.C."/>
            <person name="Nielsen K.F."/>
            <person name="Lyhne E.K."/>
            <person name="Kogle M.E."/>
            <person name="Kuo A."/>
            <person name="Riley R."/>
            <person name="Clum A."/>
            <person name="Nolan M."/>
            <person name="Lipzen A."/>
            <person name="Salamov A."/>
            <person name="Henrissat B."/>
            <person name="Wiebenga A."/>
            <person name="De Vries R.P."/>
            <person name="Grigoriev I.V."/>
            <person name="Mortensen U.H."/>
            <person name="Andersen M.R."/>
            <person name="Baker S.E."/>
        </authorList>
    </citation>
    <scope>NUCLEOTIDE SEQUENCE [LARGE SCALE GENOMIC DNA]</scope>
    <source>
        <strain evidence="2 3">CBS 117.55</strain>
    </source>
</reference>
<comment type="caution">
    <text evidence="2">The sequence shown here is derived from an EMBL/GenBank/DDBJ whole genome shotgun (WGS) entry which is preliminary data.</text>
</comment>
<accession>A0A317VZK2</accession>
<proteinExistence type="predicted"/>
<dbReference type="Pfam" id="PF12146">
    <property type="entry name" value="Hydrolase_4"/>
    <property type="match status" value="1"/>
</dbReference>
<dbReference type="InterPro" id="IPR022742">
    <property type="entry name" value="Hydrolase_4"/>
</dbReference>
<sequence length="299" mass="32722">MSEITITEGEFRLPDGVAVYQKTWSPPIPKAKLVHFHGFSDHINNSNELFTNLAQQGIHVSGIDQRGWGRSAPTKASRGNTGPTPFILADLASFIKSQQSEIYPDLPLFISGHSMGGGLVATLASTPEYQPLVSSFRGIILLAPLIGLTPMQTPSSVTVFLGRLAGKLLPHHQLTQRMKIESIARDPDVQTMLRSDPLNHGTGTLEMFAAMLDRTADLSSGKLVLQDGVRSVYLAHGNADGCTSFEASRKWFDSQTGGMLQGDKCFKEYDGWCHVLHLDSKDNRKTYADDLAGWILGRE</sequence>
<dbReference type="PANTHER" id="PTHR11614">
    <property type="entry name" value="PHOSPHOLIPASE-RELATED"/>
    <property type="match status" value="1"/>
</dbReference>
<dbReference type="InterPro" id="IPR029058">
    <property type="entry name" value="AB_hydrolase_fold"/>
</dbReference>
<dbReference type="OrthoDB" id="10249433at2759"/>
<dbReference type="GeneID" id="37067067"/>
<dbReference type="Gene3D" id="3.40.50.1820">
    <property type="entry name" value="alpha/beta hydrolase"/>
    <property type="match status" value="1"/>
</dbReference>
<dbReference type="FunFam" id="3.40.50.1820:FF:000255">
    <property type="entry name" value="Alpha/beta hydrolase, putative"/>
    <property type="match status" value="1"/>
</dbReference>
<keyword evidence="3" id="KW-1185">Reference proteome</keyword>
<dbReference type="STRING" id="1448321.A0A317VZK2"/>
<evidence type="ECO:0000313" key="3">
    <source>
        <dbReference type="Proteomes" id="UP000247233"/>
    </source>
</evidence>
<dbReference type="InterPro" id="IPR051044">
    <property type="entry name" value="MAG_DAG_Lipase"/>
</dbReference>
<dbReference type="RefSeq" id="XP_025398309.1">
    <property type="nucleotide sequence ID" value="XM_025544830.1"/>
</dbReference>
<dbReference type="EMBL" id="MSFL01000017">
    <property type="protein sequence ID" value="PWY78368.1"/>
    <property type="molecule type" value="Genomic_DNA"/>
</dbReference>
<dbReference type="AlphaFoldDB" id="A0A317VZK2"/>
<evidence type="ECO:0000259" key="1">
    <source>
        <dbReference type="Pfam" id="PF12146"/>
    </source>
</evidence>
<dbReference type="VEuPathDB" id="FungiDB:BO70DRAFT_372098"/>
<feature type="domain" description="Serine aminopeptidase S33" evidence="1">
    <location>
        <begin position="29"/>
        <end position="280"/>
    </location>
</feature>
<evidence type="ECO:0000313" key="2">
    <source>
        <dbReference type="EMBL" id="PWY78368.1"/>
    </source>
</evidence>
<name>A0A317VZK2_9EURO</name>
<gene>
    <name evidence="2" type="ORF">BO70DRAFT_372098</name>
</gene>
<dbReference type="SUPFAM" id="SSF53474">
    <property type="entry name" value="alpha/beta-Hydrolases"/>
    <property type="match status" value="1"/>
</dbReference>
<protein>
    <submittedName>
        <fullName evidence="2">Putative alpha/beta hydrolase</fullName>
    </submittedName>
</protein>
<organism evidence="2 3">
    <name type="scientific">Aspergillus heteromorphus CBS 117.55</name>
    <dbReference type="NCBI Taxonomy" id="1448321"/>
    <lineage>
        <taxon>Eukaryota</taxon>
        <taxon>Fungi</taxon>
        <taxon>Dikarya</taxon>
        <taxon>Ascomycota</taxon>
        <taxon>Pezizomycotina</taxon>
        <taxon>Eurotiomycetes</taxon>
        <taxon>Eurotiomycetidae</taxon>
        <taxon>Eurotiales</taxon>
        <taxon>Aspergillaceae</taxon>
        <taxon>Aspergillus</taxon>
        <taxon>Aspergillus subgen. Circumdati</taxon>
    </lineage>
</organism>
<dbReference type="GO" id="GO:0016787">
    <property type="term" value="F:hydrolase activity"/>
    <property type="evidence" value="ECO:0007669"/>
    <property type="project" value="UniProtKB-KW"/>
</dbReference>